<dbReference type="Gene3D" id="3.40.50.300">
    <property type="entry name" value="P-loop containing nucleotide triphosphate hydrolases"/>
    <property type="match status" value="1"/>
</dbReference>
<dbReference type="RefSeq" id="WP_092689222.1">
    <property type="nucleotide sequence ID" value="NZ_FNBK01000003.1"/>
</dbReference>
<dbReference type="PANTHER" id="PTHR43637:SF2">
    <property type="entry name" value="PROTEIN GVPD 1"/>
    <property type="match status" value="1"/>
</dbReference>
<keyword evidence="4" id="KW-1185">Reference proteome</keyword>
<evidence type="ECO:0000313" key="4">
    <source>
        <dbReference type="Proteomes" id="UP000199076"/>
    </source>
</evidence>
<dbReference type="SUPFAM" id="SSF52540">
    <property type="entry name" value="P-loop containing nucleoside triphosphate hydrolases"/>
    <property type="match status" value="1"/>
</dbReference>
<proteinExistence type="predicted"/>
<dbReference type="AlphaFoldDB" id="A0A1G7I7Q0"/>
<dbReference type="GO" id="GO:0005524">
    <property type="term" value="F:ATP binding"/>
    <property type="evidence" value="ECO:0007669"/>
    <property type="project" value="UniProtKB-KW"/>
</dbReference>
<dbReference type="Proteomes" id="UP000199076">
    <property type="component" value="Unassembled WGS sequence"/>
</dbReference>
<sequence length="278" mass="30895">MDRIPFGIRQLDTIIDGGAPPGSVVLLSGEAGAGSREFMYTSAILNGLANADRELHDLYYGDVAAGASVTDDIHYVSFTADSDQLYREMDRTMDTEIVESGFEAVDFVDMAESYFHPSSVPRDWYAEETRHIRDMAGRQDREDIFTALGAYLSENAPGSLVVIDSLSDLISSLGDDRDWSDIVYIVKGLQKAAHSWNGLILVHVNHETVTPEQQGQLIDAANGTMTFEWEQGGSERARTLVFKKFRGVLSRIEDENIIRFETEIGDAGFDISDVRKIR</sequence>
<evidence type="ECO:0000256" key="2">
    <source>
        <dbReference type="ARBA" id="ARBA00022840"/>
    </source>
</evidence>
<keyword evidence="2" id="KW-0067">ATP-binding</keyword>
<accession>A0A1G7I7Q0</accession>
<reference evidence="4" key="1">
    <citation type="submission" date="2016-10" db="EMBL/GenBank/DDBJ databases">
        <authorList>
            <person name="Varghese N."/>
            <person name="Submissions S."/>
        </authorList>
    </citation>
    <scope>NUCLEOTIDE SEQUENCE [LARGE SCALE GENOMIC DNA]</scope>
    <source>
        <strain evidence="4">IBRC-M 10760</strain>
    </source>
</reference>
<gene>
    <name evidence="3" type="ORF">SAMN05216218_103307</name>
</gene>
<evidence type="ECO:0000313" key="3">
    <source>
        <dbReference type="EMBL" id="SDF08623.1"/>
    </source>
</evidence>
<organism evidence="3 4">
    <name type="scientific">Halorientalis regularis</name>
    <dbReference type="NCBI Taxonomy" id="660518"/>
    <lineage>
        <taxon>Archaea</taxon>
        <taxon>Methanobacteriati</taxon>
        <taxon>Methanobacteriota</taxon>
        <taxon>Stenosarchaea group</taxon>
        <taxon>Halobacteria</taxon>
        <taxon>Halobacteriales</taxon>
        <taxon>Haloarculaceae</taxon>
        <taxon>Halorientalis</taxon>
    </lineage>
</organism>
<keyword evidence="1" id="KW-0547">Nucleotide-binding</keyword>
<dbReference type="STRING" id="660518.SAMN05216218_103307"/>
<dbReference type="EMBL" id="FNBK01000003">
    <property type="protein sequence ID" value="SDF08623.1"/>
    <property type="molecule type" value="Genomic_DNA"/>
</dbReference>
<protein>
    <submittedName>
        <fullName evidence="3">RecA-superfamily ATPase, KaiC/GvpD/RAD55 family</fullName>
    </submittedName>
</protein>
<dbReference type="InterPro" id="IPR027417">
    <property type="entry name" value="P-loop_NTPase"/>
</dbReference>
<evidence type="ECO:0000256" key="1">
    <source>
        <dbReference type="ARBA" id="ARBA00022741"/>
    </source>
</evidence>
<dbReference type="PANTHER" id="PTHR43637">
    <property type="entry name" value="UPF0273 PROTEIN TM_0370"/>
    <property type="match status" value="1"/>
</dbReference>
<name>A0A1G7I7Q0_9EURY</name>
<dbReference type="OrthoDB" id="337234at2157"/>